<dbReference type="EMBL" id="JAIWYP010000009">
    <property type="protein sequence ID" value="KAH3768480.1"/>
    <property type="molecule type" value="Genomic_DNA"/>
</dbReference>
<proteinExistence type="predicted"/>
<accession>A0A9D4DXV8</accession>
<dbReference type="InterPro" id="IPR001313">
    <property type="entry name" value="Pumilio_RNA-bd_rpt"/>
</dbReference>
<dbReference type="GO" id="GO:0030688">
    <property type="term" value="C:preribosome, small subunit precursor"/>
    <property type="evidence" value="ECO:0007669"/>
    <property type="project" value="TreeGrafter"/>
</dbReference>
<evidence type="ECO:0000256" key="3">
    <source>
        <dbReference type="SAM" id="MobiDB-lite"/>
    </source>
</evidence>
<dbReference type="GO" id="GO:0000056">
    <property type="term" value="P:ribosomal small subunit export from nucleus"/>
    <property type="evidence" value="ECO:0007669"/>
    <property type="project" value="TreeGrafter"/>
</dbReference>
<sequence>MSFKGKQSRFKTLTEDTLNYYKRIKEVLQDDNSIDVQVIDNIFSQLTQEAVAVCKHPETSAIIELLINHASCANVASLLQIFATDWDAVCNDSSASHVVQKCVLVSPKLFAEQVSQFDIDNCSEDSSEDQLILKILSLCEHILNNLEKCLTHTHMSHIVRSMLQILGGTFVDEKILKSKGSRNYSKKNEPDRKQKDIHFQDFDVPAAFRKQLKFVYKTIFRLDNFGVYITESNANPILQTLLLVLNKANTELCQKAINKVIKRSRIKDDVEQVNLPPVAADSIGSFLVEQIIGLCSEELFRKLFERLFHNRLLQFATHASANYVLQTFIRKCRDKDIFKSVVDELNNCISAVLDARNYGVLVAVVETAEKLTCKQDSILQMLMTGLQCWEPEERRTSCVALLAAFTTHDNFNSGSHDETSARPAIRKVNYHGSLLLQHLVNFRKVKMLETGFLDLQPGEVSMLACDPCGSHVMEAALRSAAIREKTKEGLVSKMAGSWVQLACHKNGSRTLESIWKNVPLKLREVIATELAEKQDRLKSDMFGRHIVRNFALQHFKTRKNDWTMLQKGDKKKREMFRDVIGSETDVKQPKQKKRKVKKDQ</sequence>
<keyword evidence="1" id="KW-0677">Repeat</keyword>
<protein>
    <recommendedName>
        <fullName evidence="6">Nucleolar protein 9</fullName>
    </recommendedName>
</protein>
<organism evidence="4 5">
    <name type="scientific">Dreissena polymorpha</name>
    <name type="common">Zebra mussel</name>
    <name type="synonym">Mytilus polymorpha</name>
    <dbReference type="NCBI Taxonomy" id="45954"/>
    <lineage>
        <taxon>Eukaryota</taxon>
        <taxon>Metazoa</taxon>
        <taxon>Spiralia</taxon>
        <taxon>Lophotrochozoa</taxon>
        <taxon>Mollusca</taxon>
        <taxon>Bivalvia</taxon>
        <taxon>Autobranchia</taxon>
        <taxon>Heteroconchia</taxon>
        <taxon>Euheterodonta</taxon>
        <taxon>Imparidentia</taxon>
        <taxon>Neoheterodontei</taxon>
        <taxon>Myida</taxon>
        <taxon>Dreissenoidea</taxon>
        <taxon>Dreissenidae</taxon>
        <taxon>Dreissena</taxon>
    </lineage>
</organism>
<reference evidence="4" key="1">
    <citation type="journal article" date="2019" name="bioRxiv">
        <title>The Genome of the Zebra Mussel, Dreissena polymorpha: A Resource for Invasive Species Research.</title>
        <authorList>
            <person name="McCartney M.A."/>
            <person name="Auch B."/>
            <person name="Kono T."/>
            <person name="Mallez S."/>
            <person name="Zhang Y."/>
            <person name="Obille A."/>
            <person name="Becker A."/>
            <person name="Abrahante J.E."/>
            <person name="Garbe J."/>
            <person name="Badalamenti J.P."/>
            <person name="Herman A."/>
            <person name="Mangelson H."/>
            <person name="Liachko I."/>
            <person name="Sullivan S."/>
            <person name="Sone E.D."/>
            <person name="Koren S."/>
            <person name="Silverstein K.A.T."/>
            <person name="Beckman K.B."/>
            <person name="Gohl D.M."/>
        </authorList>
    </citation>
    <scope>NUCLEOTIDE SEQUENCE</scope>
    <source>
        <strain evidence="4">Duluth1</strain>
        <tissue evidence="4">Whole animal</tissue>
    </source>
</reference>
<dbReference type="GO" id="GO:0003723">
    <property type="term" value="F:RNA binding"/>
    <property type="evidence" value="ECO:0007669"/>
    <property type="project" value="InterPro"/>
</dbReference>
<dbReference type="InterPro" id="IPR011989">
    <property type="entry name" value="ARM-like"/>
</dbReference>
<dbReference type="PANTHER" id="PTHR13102:SF0">
    <property type="entry name" value="NUCLEOLAR PROTEIN 9"/>
    <property type="match status" value="1"/>
</dbReference>
<comment type="caution">
    <text evidence="4">The sequence shown here is derived from an EMBL/GenBank/DDBJ whole genome shotgun (WGS) entry which is preliminary data.</text>
</comment>
<dbReference type="AlphaFoldDB" id="A0A9D4DXV8"/>
<feature type="repeat" description="Pumilio" evidence="2">
    <location>
        <begin position="306"/>
        <end position="343"/>
    </location>
</feature>
<keyword evidence="5" id="KW-1185">Reference proteome</keyword>
<dbReference type="InterPro" id="IPR040000">
    <property type="entry name" value="NOP9"/>
</dbReference>
<dbReference type="OrthoDB" id="9987665at2759"/>
<dbReference type="PROSITE" id="PS50302">
    <property type="entry name" value="PUM"/>
    <property type="match status" value="1"/>
</dbReference>
<dbReference type="Gene3D" id="1.25.10.10">
    <property type="entry name" value="Leucine-rich Repeat Variant"/>
    <property type="match status" value="2"/>
</dbReference>
<evidence type="ECO:0000313" key="5">
    <source>
        <dbReference type="Proteomes" id="UP000828390"/>
    </source>
</evidence>
<dbReference type="SUPFAM" id="SSF48371">
    <property type="entry name" value="ARM repeat"/>
    <property type="match status" value="2"/>
</dbReference>
<dbReference type="GO" id="GO:0000472">
    <property type="term" value="P:endonucleolytic cleavage to generate mature 5'-end of SSU-rRNA from (SSU-rRNA, 5.8S rRNA, LSU-rRNA)"/>
    <property type="evidence" value="ECO:0007669"/>
    <property type="project" value="TreeGrafter"/>
</dbReference>
<evidence type="ECO:0008006" key="6">
    <source>
        <dbReference type="Google" id="ProtNLM"/>
    </source>
</evidence>
<evidence type="ECO:0000256" key="2">
    <source>
        <dbReference type="PROSITE-ProRule" id="PRU00317"/>
    </source>
</evidence>
<evidence type="ECO:0000256" key="1">
    <source>
        <dbReference type="ARBA" id="ARBA00022737"/>
    </source>
</evidence>
<dbReference type="GO" id="GO:0030686">
    <property type="term" value="C:90S preribosome"/>
    <property type="evidence" value="ECO:0007669"/>
    <property type="project" value="TreeGrafter"/>
</dbReference>
<dbReference type="PANTHER" id="PTHR13102">
    <property type="entry name" value="NUCLEOLAR PROTEIN 9"/>
    <property type="match status" value="1"/>
</dbReference>
<gene>
    <name evidence="4" type="ORF">DPMN_169693</name>
</gene>
<dbReference type="GO" id="GO:0000447">
    <property type="term" value="P:endonucleolytic cleavage in ITS1 to separate SSU-rRNA from 5.8S rRNA and LSU-rRNA from tricistronic rRNA transcript (SSU-rRNA, 5.8S rRNA, LSU-rRNA)"/>
    <property type="evidence" value="ECO:0007669"/>
    <property type="project" value="TreeGrafter"/>
</dbReference>
<feature type="region of interest" description="Disordered" evidence="3">
    <location>
        <begin position="576"/>
        <end position="600"/>
    </location>
</feature>
<dbReference type="Proteomes" id="UP000828390">
    <property type="component" value="Unassembled WGS sequence"/>
</dbReference>
<reference evidence="4" key="2">
    <citation type="submission" date="2020-11" db="EMBL/GenBank/DDBJ databases">
        <authorList>
            <person name="McCartney M.A."/>
            <person name="Auch B."/>
            <person name="Kono T."/>
            <person name="Mallez S."/>
            <person name="Becker A."/>
            <person name="Gohl D.M."/>
            <person name="Silverstein K.A.T."/>
            <person name="Koren S."/>
            <person name="Bechman K.B."/>
            <person name="Herman A."/>
            <person name="Abrahante J.E."/>
            <person name="Garbe J."/>
        </authorList>
    </citation>
    <scope>NUCLEOTIDE SEQUENCE</scope>
    <source>
        <strain evidence="4">Duluth1</strain>
        <tissue evidence="4">Whole animal</tissue>
    </source>
</reference>
<dbReference type="SMART" id="SM00025">
    <property type="entry name" value="Pumilio"/>
    <property type="match status" value="8"/>
</dbReference>
<dbReference type="GO" id="GO:0000480">
    <property type="term" value="P:endonucleolytic cleavage in 5'-ETS of tricistronic rRNA transcript (SSU-rRNA, 5.8S rRNA, LSU-rRNA)"/>
    <property type="evidence" value="ECO:0007669"/>
    <property type="project" value="TreeGrafter"/>
</dbReference>
<dbReference type="Pfam" id="PF22493">
    <property type="entry name" value="PUF_NOP9"/>
    <property type="match status" value="1"/>
</dbReference>
<name>A0A9D4DXV8_DREPO</name>
<dbReference type="GO" id="GO:0005730">
    <property type="term" value="C:nucleolus"/>
    <property type="evidence" value="ECO:0007669"/>
    <property type="project" value="TreeGrafter"/>
</dbReference>
<feature type="compositionally biased region" description="Basic residues" evidence="3">
    <location>
        <begin position="589"/>
        <end position="600"/>
    </location>
</feature>
<dbReference type="InterPro" id="IPR016024">
    <property type="entry name" value="ARM-type_fold"/>
</dbReference>
<evidence type="ECO:0000313" key="4">
    <source>
        <dbReference type="EMBL" id="KAH3768480.1"/>
    </source>
</evidence>